<feature type="non-terminal residue" evidence="2">
    <location>
        <position position="1"/>
    </location>
</feature>
<dbReference type="Pfam" id="PF00092">
    <property type="entry name" value="VWA"/>
    <property type="match status" value="1"/>
</dbReference>
<organism evidence="2 3">
    <name type="scientific">Allacma fusca</name>
    <dbReference type="NCBI Taxonomy" id="39272"/>
    <lineage>
        <taxon>Eukaryota</taxon>
        <taxon>Metazoa</taxon>
        <taxon>Ecdysozoa</taxon>
        <taxon>Arthropoda</taxon>
        <taxon>Hexapoda</taxon>
        <taxon>Collembola</taxon>
        <taxon>Symphypleona</taxon>
        <taxon>Sminthuridae</taxon>
        <taxon>Allacma</taxon>
    </lineage>
</organism>
<keyword evidence="3" id="KW-1185">Reference proteome</keyword>
<evidence type="ECO:0000259" key="1">
    <source>
        <dbReference type="PROSITE" id="PS50234"/>
    </source>
</evidence>
<dbReference type="PROSITE" id="PS50234">
    <property type="entry name" value="VWFA"/>
    <property type="match status" value="1"/>
</dbReference>
<reference evidence="2" key="1">
    <citation type="submission" date="2021-06" db="EMBL/GenBank/DDBJ databases">
        <authorList>
            <person name="Hodson N. C."/>
            <person name="Mongue J. A."/>
            <person name="Jaron S. K."/>
        </authorList>
    </citation>
    <scope>NUCLEOTIDE SEQUENCE</scope>
</reference>
<gene>
    <name evidence="2" type="ORF">AFUS01_LOCUS8936</name>
</gene>
<dbReference type="OrthoDB" id="687730at2759"/>
<dbReference type="InterPro" id="IPR013642">
    <property type="entry name" value="CLCA_N"/>
</dbReference>
<comment type="caution">
    <text evidence="2">The sequence shown here is derived from an EMBL/GenBank/DDBJ whole genome shotgun (WGS) entry which is preliminary data.</text>
</comment>
<dbReference type="InterPro" id="IPR002035">
    <property type="entry name" value="VWF_A"/>
</dbReference>
<sequence>MRCGSEYYFLALTLLLAEKPCSSSGLTLNENGGYSVILAVKNDEPEPVEVEIYIKNIETTFRSLTERMWAATKGSFHIANLDIVLPASWELETIGNTKFSYVTADIRISTGCTFPYVANPNLCGQPGDFIELPKILFDSTYAGKFGEADKVLLVEWASGLADKNDLTLIDDVMLAFVGYFATEKSGFQPDTIIGAGQMPAEEKGPFFQQLVPLGFLKENRRKIIDAINHRTYQHSDHLDFGIALQQAAATIRATSPSEGGNILFVKTTGAKNSSTFTPEKEIELALRREKIKLFAIEIVGANNARQNLAGIATATEGDAISLSYDDVDERSTSEIIIEWLDETVLKEYETVPDTDRLERITFSQDVVPNVQYTFQIYERTQNITFLLSTPGKVDVKEIIAGVISPIIIISVDFTEGHDYGAHRYVYTGIWDTSPYD</sequence>
<accession>A0A8J2JG71</accession>
<dbReference type="Pfam" id="PF08434">
    <property type="entry name" value="CLCA"/>
    <property type="match status" value="1"/>
</dbReference>
<name>A0A8J2JG71_9HEXA</name>
<evidence type="ECO:0000313" key="2">
    <source>
        <dbReference type="EMBL" id="CAG7719620.1"/>
    </source>
</evidence>
<feature type="domain" description="VWFA" evidence="1">
    <location>
        <begin position="149"/>
        <end position="340"/>
    </location>
</feature>
<proteinExistence type="predicted"/>
<protein>
    <recommendedName>
        <fullName evidence="1">VWFA domain-containing protein</fullName>
    </recommendedName>
</protein>
<evidence type="ECO:0000313" key="3">
    <source>
        <dbReference type="Proteomes" id="UP000708208"/>
    </source>
</evidence>
<dbReference type="AlphaFoldDB" id="A0A8J2JG71"/>
<dbReference type="Proteomes" id="UP000708208">
    <property type="component" value="Unassembled WGS sequence"/>
</dbReference>
<dbReference type="EMBL" id="CAJVCH010062960">
    <property type="protein sequence ID" value="CAG7719620.1"/>
    <property type="molecule type" value="Genomic_DNA"/>
</dbReference>